<comment type="similarity">
    <text evidence="2 8">Belongs to the 4-toluene sulfonate uptake permease (TSUP) (TC 2.A.102) family.</text>
</comment>
<keyword evidence="7 8" id="KW-0472">Membrane</keyword>
<feature type="transmembrane region" description="Helical" evidence="8">
    <location>
        <begin position="48"/>
        <end position="65"/>
    </location>
</feature>
<organism evidence="9 10">
    <name type="scientific">Janibacter alittae</name>
    <dbReference type="NCBI Taxonomy" id="3115209"/>
    <lineage>
        <taxon>Bacteria</taxon>
        <taxon>Bacillati</taxon>
        <taxon>Actinomycetota</taxon>
        <taxon>Actinomycetes</taxon>
        <taxon>Micrococcales</taxon>
        <taxon>Intrasporangiaceae</taxon>
        <taxon>Janibacter</taxon>
    </lineage>
</organism>
<evidence type="ECO:0000256" key="5">
    <source>
        <dbReference type="ARBA" id="ARBA00022692"/>
    </source>
</evidence>
<dbReference type="Pfam" id="PF01925">
    <property type="entry name" value="TauE"/>
    <property type="match status" value="1"/>
</dbReference>
<keyword evidence="4 8" id="KW-1003">Cell membrane</keyword>
<reference evidence="9 10" key="1">
    <citation type="submission" date="2024-02" db="EMBL/GenBank/DDBJ databases">
        <title>Janibacter sp. nov., isolated from gut of marine sandworm.</title>
        <authorList>
            <person name="Kim B."/>
            <person name="Jun M.O."/>
            <person name="Shin N.-R."/>
        </authorList>
    </citation>
    <scope>NUCLEOTIDE SEQUENCE [LARGE SCALE GENOMIC DNA]</scope>
    <source>
        <strain evidence="9 10">A1S7</strain>
    </source>
</reference>
<dbReference type="RefSeq" id="WP_338747711.1">
    <property type="nucleotide sequence ID" value="NZ_CP144913.1"/>
</dbReference>
<name>A0ABZ2MD71_9MICO</name>
<evidence type="ECO:0000313" key="9">
    <source>
        <dbReference type="EMBL" id="WXB74996.1"/>
    </source>
</evidence>
<evidence type="ECO:0000256" key="2">
    <source>
        <dbReference type="ARBA" id="ARBA00009142"/>
    </source>
</evidence>
<sequence length="257" mass="26290">MSWLEIGAVVLAAVWAGGINTVVGSGTLVTFPTLLVLGVPPLTANISNSVGLVAGGISGTLGYLPEMKGMGRKVAQLIPMSVVGAIIGALLLLVLPADAFAAIVPVLIAVGIVLVVLGPRLSAWSRRQHREGGTVPLWHLVALMAGVLLAGVYGGYFGAAQGVILIGLLSALSTERLQALNGLKNVLGTIVNAVASLVFIVVEPDLVDWRIAGLVAVGAIVGGVLGARFGRRLHPNVLRAVIVVVGVVGLIKFVFFP</sequence>
<feature type="transmembrane region" description="Helical" evidence="8">
    <location>
        <begin position="77"/>
        <end position="95"/>
    </location>
</feature>
<dbReference type="InterPro" id="IPR052017">
    <property type="entry name" value="TSUP"/>
</dbReference>
<dbReference type="EMBL" id="CP144913">
    <property type="protein sequence ID" value="WXB74996.1"/>
    <property type="molecule type" value="Genomic_DNA"/>
</dbReference>
<evidence type="ECO:0000256" key="8">
    <source>
        <dbReference type="RuleBase" id="RU363041"/>
    </source>
</evidence>
<comment type="subcellular location">
    <subcellularLocation>
        <location evidence="1 8">Cell membrane</location>
        <topology evidence="1 8">Multi-pass membrane protein</topology>
    </subcellularLocation>
</comment>
<evidence type="ECO:0000256" key="6">
    <source>
        <dbReference type="ARBA" id="ARBA00022989"/>
    </source>
</evidence>
<evidence type="ECO:0000256" key="3">
    <source>
        <dbReference type="ARBA" id="ARBA00022448"/>
    </source>
</evidence>
<keyword evidence="10" id="KW-1185">Reference proteome</keyword>
<dbReference type="InterPro" id="IPR002781">
    <property type="entry name" value="TM_pro_TauE-like"/>
</dbReference>
<feature type="transmembrane region" description="Helical" evidence="8">
    <location>
        <begin position="237"/>
        <end position="256"/>
    </location>
</feature>
<keyword evidence="5 8" id="KW-0812">Transmembrane</keyword>
<keyword evidence="6 8" id="KW-1133">Transmembrane helix</keyword>
<dbReference type="Proteomes" id="UP001382727">
    <property type="component" value="Chromosome"/>
</dbReference>
<keyword evidence="3" id="KW-0813">Transport</keyword>
<gene>
    <name evidence="9" type="ORF">V1351_08400</name>
</gene>
<feature type="transmembrane region" description="Helical" evidence="8">
    <location>
        <begin position="101"/>
        <end position="121"/>
    </location>
</feature>
<dbReference type="PANTHER" id="PTHR30269">
    <property type="entry name" value="TRANSMEMBRANE PROTEIN YFCA"/>
    <property type="match status" value="1"/>
</dbReference>
<evidence type="ECO:0000256" key="7">
    <source>
        <dbReference type="ARBA" id="ARBA00023136"/>
    </source>
</evidence>
<feature type="transmembrane region" description="Helical" evidence="8">
    <location>
        <begin position="209"/>
        <end position="230"/>
    </location>
</feature>
<evidence type="ECO:0000256" key="1">
    <source>
        <dbReference type="ARBA" id="ARBA00004651"/>
    </source>
</evidence>
<accession>A0ABZ2MD71</accession>
<protein>
    <recommendedName>
        <fullName evidence="8">Probable membrane transporter protein</fullName>
    </recommendedName>
</protein>
<evidence type="ECO:0000313" key="10">
    <source>
        <dbReference type="Proteomes" id="UP001382727"/>
    </source>
</evidence>
<proteinExistence type="inferred from homology"/>
<evidence type="ECO:0000256" key="4">
    <source>
        <dbReference type="ARBA" id="ARBA00022475"/>
    </source>
</evidence>
<feature type="transmembrane region" description="Helical" evidence="8">
    <location>
        <begin position="133"/>
        <end position="150"/>
    </location>
</feature>
<dbReference type="PANTHER" id="PTHR30269:SF0">
    <property type="entry name" value="MEMBRANE TRANSPORTER PROTEIN YFCA-RELATED"/>
    <property type="match status" value="1"/>
</dbReference>